<protein>
    <recommendedName>
        <fullName evidence="3">CI repressor</fullName>
    </recommendedName>
</protein>
<accession>A0ABN4NTH8</accession>
<reference evidence="1 2" key="1">
    <citation type="submission" date="2015-03" db="EMBL/GenBank/DDBJ databases">
        <title>Genome study of Acetobacter sp. SLV-7.</title>
        <authorList>
            <person name="Cho G.Y."/>
            <person name="Jeon C.O."/>
        </authorList>
    </citation>
    <scope>NUCLEOTIDE SEQUENCE [LARGE SCALE GENOMIC DNA]</scope>
    <source>
        <strain evidence="1 2">SLV-7</strain>
    </source>
</reference>
<evidence type="ECO:0000313" key="2">
    <source>
        <dbReference type="Proteomes" id="UP000076595"/>
    </source>
</evidence>
<gene>
    <name evidence="1" type="ORF">WG31_09395</name>
</gene>
<keyword evidence="2" id="KW-1185">Reference proteome</keyword>
<dbReference type="Gene3D" id="1.10.260.40">
    <property type="entry name" value="lambda repressor-like DNA-binding domains"/>
    <property type="match status" value="1"/>
</dbReference>
<dbReference type="Proteomes" id="UP000076595">
    <property type="component" value="Chromosome"/>
</dbReference>
<sequence length="65" mass="7193">MNEIMMRRGANKRISKACGLSTAAVAQWKRVPKRHLQTVAAVCGIAPRKLRPDLFDGRECKVDAA</sequence>
<dbReference type="EMBL" id="CP011120">
    <property type="protein sequence ID" value="ANA15024.1"/>
    <property type="molecule type" value="Genomic_DNA"/>
</dbReference>
<name>A0ABN4NTH8_9PROT</name>
<organism evidence="1 2">
    <name type="scientific">Acetobacter oryzifermentans</name>
    <dbReference type="NCBI Taxonomy" id="1633874"/>
    <lineage>
        <taxon>Bacteria</taxon>
        <taxon>Pseudomonadati</taxon>
        <taxon>Pseudomonadota</taxon>
        <taxon>Alphaproteobacteria</taxon>
        <taxon>Acetobacterales</taxon>
        <taxon>Acetobacteraceae</taxon>
        <taxon>Acetobacter</taxon>
    </lineage>
</organism>
<evidence type="ECO:0000313" key="1">
    <source>
        <dbReference type="EMBL" id="ANA15024.1"/>
    </source>
</evidence>
<evidence type="ECO:0008006" key="3">
    <source>
        <dbReference type="Google" id="ProtNLM"/>
    </source>
</evidence>
<dbReference type="InterPro" id="IPR010982">
    <property type="entry name" value="Lambda_DNA-bd_dom_sf"/>
</dbReference>
<proteinExistence type="predicted"/>